<name>A0ABP3AK13_MYCUL</name>
<comment type="caution">
    <text evidence="1">The sequence shown here is derived from an EMBL/GenBank/DDBJ whole genome shotgun (WGS) entry which is preliminary data.</text>
</comment>
<gene>
    <name evidence="1" type="ORF">I551_3483</name>
</gene>
<accession>A0ABP3AK13</accession>
<organism evidence="1 2">
    <name type="scientific">Mycobacterium ulcerans str. Harvey</name>
    <dbReference type="NCBI Taxonomy" id="1299332"/>
    <lineage>
        <taxon>Bacteria</taxon>
        <taxon>Bacillati</taxon>
        <taxon>Actinomycetota</taxon>
        <taxon>Actinomycetes</taxon>
        <taxon>Mycobacteriales</taxon>
        <taxon>Mycobacteriaceae</taxon>
        <taxon>Mycobacterium</taxon>
        <taxon>Mycobacterium ulcerans group</taxon>
    </lineage>
</organism>
<reference evidence="1 2" key="1">
    <citation type="submission" date="2014-01" db="EMBL/GenBank/DDBJ databases">
        <authorList>
            <person name="Dobos K."/>
            <person name="Lenaerts A."/>
            <person name="Ordway D."/>
            <person name="DeGroote M.A."/>
            <person name="Parker T."/>
            <person name="Sizemore C."/>
            <person name="Tallon L.J."/>
            <person name="Sadzewicz L.K."/>
            <person name="Sengamalay N."/>
            <person name="Fraser C.M."/>
            <person name="Hine E."/>
            <person name="Shefchek K.A."/>
            <person name="Das S.P."/>
            <person name="Tettelin H."/>
        </authorList>
    </citation>
    <scope>NUCLEOTIDE SEQUENCE [LARGE SCALE GENOMIC DNA]</scope>
    <source>
        <strain evidence="1 2">Harvey</strain>
    </source>
</reference>
<evidence type="ECO:0000313" key="1">
    <source>
        <dbReference type="EMBL" id="EUA90014.1"/>
    </source>
</evidence>
<protein>
    <submittedName>
        <fullName evidence="1">Uncharacterized protein</fullName>
    </submittedName>
</protein>
<dbReference type="EMBL" id="JAOL01000113">
    <property type="protein sequence ID" value="EUA90014.1"/>
    <property type="molecule type" value="Genomic_DNA"/>
</dbReference>
<sequence length="43" mass="4701">MYGIGKLFGANGVIEREMLPSNAFRQFGVGDFGAGRQALRRRG</sequence>
<evidence type="ECO:0000313" key="2">
    <source>
        <dbReference type="Proteomes" id="UP000020681"/>
    </source>
</evidence>
<dbReference type="Proteomes" id="UP000020681">
    <property type="component" value="Unassembled WGS sequence"/>
</dbReference>
<keyword evidence="2" id="KW-1185">Reference proteome</keyword>
<proteinExistence type="predicted"/>